<evidence type="ECO:0000256" key="2">
    <source>
        <dbReference type="SAM" id="Phobius"/>
    </source>
</evidence>
<dbReference type="Gramene" id="TraesCS5D03G1186700.1">
    <property type="protein sequence ID" value="TraesCS5D03G1186700.1.CDS"/>
    <property type="gene ID" value="TraesCS5D03G1186700"/>
</dbReference>
<evidence type="ECO:0000256" key="1">
    <source>
        <dbReference type="SAM" id="MobiDB-lite"/>
    </source>
</evidence>
<reference evidence="4" key="2">
    <citation type="submission" date="2018-10" db="UniProtKB">
        <authorList>
            <consortium name="EnsemblPlants"/>
        </authorList>
    </citation>
    <scope>IDENTIFICATION</scope>
</reference>
<dbReference type="Proteomes" id="UP000019116">
    <property type="component" value="Chromosome 5D"/>
</dbReference>
<dbReference type="PANTHER" id="PTHR31325">
    <property type="entry name" value="OS01G0798800 PROTEIN-RELATED"/>
    <property type="match status" value="1"/>
</dbReference>
<keyword evidence="2" id="KW-0812">Transmembrane</keyword>
<accession>A0A3B6N1C5</accession>
<feature type="compositionally biased region" description="Polar residues" evidence="1">
    <location>
        <begin position="806"/>
        <end position="816"/>
    </location>
</feature>
<dbReference type="Pfam" id="PF13968">
    <property type="entry name" value="DUF4220"/>
    <property type="match status" value="1"/>
</dbReference>
<feature type="transmembrane region" description="Helical" evidence="2">
    <location>
        <begin position="15"/>
        <end position="35"/>
    </location>
</feature>
<dbReference type="STRING" id="4565.A0A3B6N1C5"/>
<feature type="transmembrane region" description="Helical" evidence="2">
    <location>
        <begin position="421"/>
        <end position="442"/>
    </location>
</feature>
<dbReference type="Gramene" id="TraesCS5D02G544100.1">
    <property type="protein sequence ID" value="TraesCS5D02G544100.1"/>
    <property type="gene ID" value="TraesCS5D02G544100"/>
</dbReference>
<dbReference type="InterPro" id="IPR007658">
    <property type="entry name" value="DUF594"/>
</dbReference>
<feature type="region of interest" description="Disordered" evidence="1">
    <location>
        <begin position="797"/>
        <end position="849"/>
    </location>
</feature>
<dbReference type="Gramene" id="TraesROB_scaffold_014291_01G000300.1">
    <property type="protein sequence ID" value="TraesROB_scaffold_014291_01G000300.1"/>
    <property type="gene ID" value="TraesROB_scaffold_014291_01G000300"/>
</dbReference>
<dbReference type="AlphaFoldDB" id="A0A3B6N1C5"/>
<evidence type="ECO:0000259" key="3">
    <source>
        <dbReference type="Pfam" id="PF13968"/>
    </source>
</evidence>
<evidence type="ECO:0000313" key="5">
    <source>
        <dbReference type="Proteomes" id="UP000019116"/>
    </source>
</evidence>
<feature type="region of interest" description="Disordered" evidence="1">
    <location>
        <begin position="281"/>
        <end position="308"/>
    </location>
</feature>
<feature type="region of interest" description="Disordered" evidence="1">
    <location>
        <begin position="321"/>
        <end position="342"/>
    </location>
</feature>
<dbReference type="OMA" id="CDESQEW"/>
<dbReference type="OrthoDB" id="587263at2759"/>
<sequence length="849" mass="95593">MGISGAVEWWEEWQLRILVLASLFLQWILFISSTLRKLALPSWFRSLIWLTYLGSDALAIYALATLFSRQRKQDYGSANSDSILEVVWAPVLLVHLGGQDGITAYNIEDNELWTRHVLTAVSQITVAIYVFCKSWPGGDKRLLQASILFFVLGILKCIEKPWALKSASFSSLVSLADPYLNHRRMARRAAIKAARPPWLVRYQQRLNSLFPEATIKADSLSRMVSRIGKDILLEDYVQKARAFVLADCRSQARVEGGGIDHQHSHVPLAQGEANEVDLEGNHHRQAQGKDNEADGEPDHVPQSQEEHGEADLELNHVPRAQKEGGVADPPNHVPEAQGEGDRVNRLIQLGRLDLDTRKLFVDLASSNSDRLTVLEFFLAHEAYASLQGELFKMFDLLYTKAKMITMFAETPTTDGITSMSFFSGCVRLAAIFLPLAAIGLFHKSRRDAYNINDVQVTYTLFCCTAVLEYISMSTVMFVSALMDAIIPSGMVAQYSLVGFLIRNKRHSKKMCILSSLNCKDFLDQRLCTKSCSSSSRITKLVLQHVKGWWKEHIIDAASYRRFSDHRGQWTIQRKECDESQEWGLNRSFDESVLLWHIATDLCFYQKGDTSASHGNATECREISSYMIYLLFVKPEMLLPGARRSLFKTANAELEEFLKDDEASVMEILKGKGTLPEETEKRLVDRIVVKLQRTECREEVTGCTELPPDAEKYPALRQGLIIHDAWKISKMLLALGDEKKMWEVIEGVWVEMLCFSASRCRGFLHARSLGTGGELLTYIWLLLSHMGMETLPERVQRRDLSSGGGNTDTTPSTSQIPGSEDARPLKRQRPHEAAGAGASTSRPEEIQPAE</sequence>
<feature type="domain" description="DUF4220" evidence="3">
    <location>
        <begin position="49"/>
        <end position="526"/>
    </location>
</feature>
<dbReference type="Gramene" id="TraesCAD_scaffold_011160_01G000400.1">
    <property type="protein sequence ID" value="TraesCAD_scaffold_011160_01G000400.1"/>
    <property type="gene ID" value="TraesCAD_scaffold_011160_01G000400"/>
</dbReference>
<proteinExistence type="predicted"/>
<organism evidence="4">
    <name type="scientific">Triticum aestivum</name>
    <name type="common">Wheat</name>
    <dbReference type="NCBI Taxonomy" id="4565"/>
    <lineage>
        <taxon>Eukaryota</taxon>
        <taxon>Viridiplantae</taxon>
        <taxon>Streptophyta</taxon>
        <taxon>Embryophyta</taxon>
        <taxon>Tracheophyta</taxon>
        <taxon>Spermatophyta</taxon>
        <taxon>Magnoliopsida</taxon>
        <taxon>Liliopsida</taxon>
        <taxon>Poales</taxon>
        <taxon>Poaceae</taxon>
        <taxon>BOP clade</taxon>
        <taxon>Pooideae</taxon>
        <taxon>Triticodae</taxon>
        <taxon>Triticeae</taxon>
        <taxon>Triticinae</taxon>
        <taxon>Triticum</taxon>
    </lineage>
</organism>
<evidence type="ECO:0000313" key="4">
    <source>
        <dbReference type="EnsemblPlants" id="TraesCS5D02G544100.1"/>
    </source>
</evidence>
<protein>
    <recommendedName>
        <fullName evidence="3">DUF4220 domain-containing protein</fullName>
    </recommendedName>
</protein>
<keyword evidence="2" id="KW-0472">Membrane</keyword>
<dbReference type="EnsemblPlants" id="TraesCS5D02G544100.1">
    <property type="protein sequence ID" value="TraesCS5D02G544100.1"/>
    <property type="gene ID" value="TraesCS5D02G544100"/>
</dbReference>
<keyword evidence="5" id="KW-1185">Reference proteome</keyword>
<feature type="transmembrane region" description="Helical" evidence="2">
    <location>
        <begin position="47"/>
        <end position="67"/>
    </location>
</feature>
<feature type="transmembrane region" description="Helical" evidence="2">
    <location>
        <begin position="454"/>
        <end position="478"/>
    </location>
</feature>
<dbReference type="Pfam" id="PF04578">
    <property type="entry name" value="DUF594"/>
    <property type="match status" value="1"/>
</dbReference>
<reference evidence="4" key="1">
    <citation type="submission" date="2018-08" db="EMBL/GenBank/DDBJ databases">
        <authorList>
            <person name="Rossello M."/>
        </authorList>
    </citation>
    <scope>NUCLEOTIDE SEQUENCE [LARGE SCALE GENOMIC DNA]</scope>
    <source>
        <strain evidence="4">cv. Chinese Spring</strain>
    </source>
</reference>
<name>A0A3B6N1C5_WHEAT</name>
<dbReference type="Gramene" id="TraesWEE_scaffold_011539_01G000300.1">
    <property type="protein sequence ID" value="TraesWEE_scaffold_011539_01G000300.1"/>
    <property type="gene ID" value="TraesWEE_scaffold_011539_01G000300"/>
</dbReference>
<dbReference type="InterPro" id="IPR025315">
    <property type="entry name" value="DUF4220"/>
</dbReference>
<keyword evidence="2" id="KW-1133">Transmembrane helix</keyword>